<evidence type="ECO:0000313" key="3">
    <source>
        <dbReference type="Proteomes" id="UP001301797"/>
    </source>
</evidence>
<proteinExistence type="predicted"/>
<dbReference type="Pfam" id="PF09997">
    <property type="entry name" value="DUF2238"/>
    <property type="match status" value="1"/>
</dbReference>
<feature type="transmembrane region" description="Helical" evidence="1">
    <location>
        <begin position="92"/>
        <end position="111"/>
    </location>
</feature>
<keyword evidence="1" id="KW-0472">Membrane</keyword>
<dbReference type="GeneID" id="85230554"/>
<dbReference type="Proteomes" id="UP001301797">
    <property type="component" value="Chromosome"/>
</dbReference>
<feature type="transmembrane region" description="Helical" evidence="1">
    <location>
        <begin position="162"/>
        <end position="183"/>
    </location>
</feature>
<evidence type="ECO:0008006" key="4">
    <source>
        <dbReference type="Google" id="ProtNLM"/>
    </source>
</evidence>
<feature type="transmembrane region" description="Helical" evidence="1">
    <location>
        <begin position="61"/>
        <end position="80"/>
    </location>
</feature>
<gene>
    <name evidence="2" type="ORF">F1737_10255</name>
</gene>
<evidence type="ECO:0000313" key="2">
    <source>
        <dbReference type="EMBL" id="WOF17032.1"/>
    </source>
</evidence>
<evidence type="ECO:0000256" key="1">
    <source>
        <dbReference type="SAM" id="Phobius"/>
    </source>
</evidence>
<dbReference type="EMBL" id="CP043875">
    <property type="protein sequence ID" value="WOF17032.1"/>
    <property type="molecule type" value="Genomic_DNA"/>
</dbReference>
<protein>
    <recommendedName>
        <fullName evidence="4">DUF2238 domain-containing protein</fullName>
    </recommendedName>
</protein>
<dbReference type="AlphaFoldDB" id="A0AA97FDG4"/>
<organism evidence="2 3">
    <name type="scientific">Methanochimaera problematica</name>
    <dbReference type="NCBI Taxonomy" id="2609417"/>
    <lineage>
        <taxon>Archaea</taxon>
        <taxon>Methanobacteriati</taxon>
        <taxon>Methanobacteriota</taxon>
        <taxon>Stenosarchaea group</taxon>
        <taxon>Methanomicrobia</taxon>
        <taxon>Methanomicrobiales</taxon>
        <taxon>Methanomicrobiaceae</taxon>
        <taxon>Methanochimaera</taxon>
    </lineage>
</organism>
<sequence length="204" mass="23357">MRFKPGVILTYFFQFLIFLIVLSSILTGFYEFAIGGIFALFLSFAPMIAKRRINITLPWGLTFLIALSLYIHLAGEYFGYYLMFSPYYDKTAHFISGATIGLLGFTLVLILDRYTEINLNRHLIVLMIVMFTLGFGAIWEILEFSMDTFFGGNMQHGNADTMLDMIFVLFASIVVAFIGNFYLRKFPKEEVAQIFAGNLNIKYP</sequence>
<dbReference type="InterPro" id="IPR014509">
    <property type="entry name" value="YjdF-like"/>
</dbReference>
<dbReference type="RefSeq" id="WP_317136484.1">
    <property type="nucleotide sequence ID" value="NZ_CP043875.1"/>
</dbReference>
<keyword evidence="1" id="KW-0812">Transmembrane</keyword>
<keyword evidence="1" id="KW-1133">Transmembrane helix</keyword>
<dbReference type="KEGG" id="mefw:F1737_10255"/>
<feature type="transmembrane region" description="Helical" evidence="1">
    <location>
        <begin position="123"/>
        <end position="142"/>
    </location>
</feature>
<reference evidence="2 3" key="1">
    <citation type="submission" date="2019-09" db="EMBL/GenBank/DDBJ databases">
        <title>The complete genome of Methanoplanus sp. FWC-SCC4.</title>
        <authorList>
            <person name="Chen S.-C."/>
            <person name="Zhou Y.-Z."/>
            <person name="Lai M.-C."/>
        </authorList>
    </citation>
    <scope>NUCLEOTIDE SEQUENCE [LARGE SCALE GENOMIC DNA]</scope>
    <source>
        <strain evidence="2 3">FWC-SCC4</strain>
    </source>
</reference>
<keyword evidence="3" id="KW-1185">Reference proteome</keyword>
<feature type="transmembrane region" description="Helical" evidence="1">
    <location>
        <begin position="7"/>
        <end position="26"/>
    </location>
</feature>
<accession>A0AA97FDG4</accession>
<name>A0AA97FDG4_9EURY</name>
<feature type="transmembrane region" description="Helical" evidence="1">
    <location>
        <begin position="32"/>
        <end position="49"/>
    </location>
</feature>